<gene>
    <name evidence="2" type="ORF">BXP70_27775</name>
</gene>
<dbReference type="Proteomes" id="UP000194873">
    <property type="component" value="Unassembled WGS sequence"/>
</dbReference>
<dbReference type="AlphaFoldDB" id="A0A243W5S0"/>
<dbReference type="PROSITE" id="PS50943">
    <property type="entry name" value="HTH_CROC1"/>
    <property type="match status" value="1"/>
</dbReference>
<dbReference type="SMART" id="SM00530">
    <property type="entry name" value="HTH_XRE"/>
    <property type="match status" value="1"/>
</dbReference>
<reference evidence="2 3" key="1">
    <citation type="submission" date="2017-01" db="EMBL/GenBank/DDBJ databases">
        <title>A new Hymenobacter.</title>
        <authorList>
            <person name="Liang Y."/>
            <person name="Feng F."/>
        </authorList>
    </citation>
    <scope>NUCLEOTIDE SEQUENCE [LARGE SCALE GENOMIC DNA]</scope>
    <source>
        <strain evidence="2">MIMBbqt21</strain>
    </source>
</reference>
<sequence length="150" mass="16900">MSIMKPINERLIELREHSQLNRQHFATRIGIDQGTYSRYELGQTKPSFDTLEKIAICFPKVSATWLLTGKGQMFTDAKPDVVDSPVMQSVEESEEMKELKKDRDAWRDMAMALIKSPSAAALLGKLKGNPDAAETIAEFFRSQMRASYAA</sequence>
<dbReference type="InterPro" id="IPR001387">
    <property type="entry name" value="Cro/C1-type_HTH"/>
</dbReference>
<proteinExistence type="predicted"/>
<evidence type="ECO:0000259" key="1">
    <source>
        <dbReference type="PROSITE" id="PS50943"/>
    </source>
</evidence>
<accession>A0A243W5S0</accession>
<evidence type="ECO:0000313" key="2">
    <source>
        <dbReference type="EMBL" id="OUJ68599.1"/>
    </source>
</evidence>
<organism evidence="2 3">
    <name type="scientific">Hymenobacter crusticola</name>
    <dbReference type="NCBI Taxonomy" id="1770526"/>
    <lineage>
        <taxon>Bacteria</taxon>
        <taxon>Pseudomonadati</taxon>
        <taxon>Bacteroidota</taxon>
        <taxon>Cytophagia</taxon>
        <taxon>Cytophagales</taxon>
        <taxon>Hymenobacteraceae</taxon>
        <taxon>Hymenobacter</taxon>
    </lineage>
</organism>
<dbReference type="InterPro" id="IPR010982">
    <property type="entry name" value="Lambda_DNA-bd_dom_sf"/>
</dbReference>
<dbReference type="EMBL" id="MTSE01000048">
    <property type="protein sequence ID" value="OUJ68599.1"/>
    <property type="molecule type" value="Genomic_DNA"/>
</dbReference>
<dbReference type="GO" id="GO:0003677">
    <property type="term" value="F:DNA binding"/>
    <property type="evidence" value="ECO:0007669"/>
    <property type="project" value="InterPro"/>
</dbReference>
<keyword evidence="3" id="KW-1185">Reference proteome</keyword>
<comment type="caution">
    <text evidence="2">The sequence shown here is derived from an EMBL/GenBank/DDBJ whole genome shotgun (WGS) entry which is preliminary data.</text>
</comment>
<feature type="domain" description="HTH cro/C1-type" evidence="1">
    <location>
        <begin position="11"/>
        <end position="66"/>
    </location>
</feature>
<dbReference type="SUPFAM" id="SSF47413">
    <property type="entry name" value="lambda repressor-like DNA-binding domains"/>
    <property type="match status" value="1"/>
</dbReference>
<evidence type="ECO:0000313" key="3">
    <source>
        <dbReference type="Proteomes" id="UP000194873"/>
    </source>
</evidence>
<dbReference type="CDD" id="cd00093">
    <property type="entry name" value="HTH_XRE"/>
    <property type="match status" value="1"/>
</dbReference>
<protein>
    <recommendedName>
        <fullName evidence="1">HTH cro/C1-type domain-containing protein</fullName>
    </recommendedName>
</protein>
<dbReference type="Gene3D" id="1.10.260.40">
    <property type="entry name" value="lambda repressor-like DNA-binding domains"/>
    <property type="match status" value="1"/>
</dbReference>
<dbReference type="Pfam" id="PF01381">
    <property type="entry name" value="HTH_3"/>
    <property type="match status" value="1"/>
</dbReference>
<name>A0A243W5S0_9BACT</name>